<evidence type="ECO:0000256" key="7">
    <source>
        <dbReference type="ARBA" id="ARBA00023326"/>
    </source>
</evidence>
<keyword evidence="6 11" id="KW-0326">Glycosidase</keyword>
<evidence type="ECO:0000256" key="1">
    <source>
        <dbReference type="ARBA" id="ARBA00010838"/>
    </source>
</evidence>
<dbReference type="Proteomes" id="UP000244069">
    <property type="component" value="Unassembled WGS sequence"/>
</dbReference>
<comment type="catalytic activity">
    <reaction evidence="11">
        <text>Hydrolysis of terminal, non-reducing beta-D-glucosyl residues with release of beta-D-glucose.</text>
        <dbReference type="EC" id="3.2.1.21"/>
    </reaction>
</comment>
<dbReference type="Pfam" id="PF00232">
    <property type="entry name" value="Glyco_hydro_1"/>
    <property type="match status" value="1"/>
</dbReference>
<dbReference type="PRINTS" id="PR00131">
    <property type="entry name" value="GLHYDRLASE1"/>
</dbReference>
<feature type="binding site" evidence="9">
    <location>
        <position position="22"/>
    </location>
    <ligand>
        <name>substrate</name>
    </ligand>
</feature>
<comment type="caution">
    <text evidence="12">The sequence shown here is derived from an EMBL/GenBank/DDBJ whole genome shotgun (WGS) entry which is preliminary data.</text>
</comment>
<dbReference type="PANTHER" id="PTHR10353">
    <property type="entry name" value="GLYCOSYL HYDROLASE"/>
    <property type="match status" value="1"/>
</dbReference>
<dbReference type="GO" id="GO:0008422">
    <property type="term" value="F:beta-glucosidase activity"/>
    <property type="evidence" value="ECO:0007669"/>
    <property type="project" value="UniProtKB-EC"/>
</dbReference>
<dbReference type="InterPro" id="IPR018120">
    <property type="entry name" value="Glyco_hydro_1_AS"/>
</dbReference>
<feature type="binding site" evidence="9">
    <location>
        <begin position="403"/>
        <end position="404"/>
    </location>
    <ligand>
        <name>substrate</name>
    </ligand>
</feature>
<feature type="binding site" evidence="9">
    <location>
        <position position="165"/>
    </location>
    <ligand>
        <name>substrate</name>
    </ligand>
</feature>
<feature type="binding site" evidence="9">
    <location>
        <position position="121"/>
    </location>
    <ligand>
        <name>substrate</name>
    </ligand>
</feature>
<evidence type="ECO:0000256" key="3">
    <source>
        <dbReference type="ARBA" id="ARBA00022801"/>
    </source>
</evidence>
<dbReference type="OrthoDB" id="9765195at2"/>
<proteinExistence type="inferred from homology"/>
<dbReference type="InterPro" id="IPR001360">
    <property type="entry name" value="Glyco_hydro_1"/>
</dbReference>
<dbReference type="InterPro" id="IPR017853">
    <property type="entry name" value="GH"/>
</dbReference>
<feature type="binding site" evidence="9">
    <location>
        <position position="293"/>
    </location>
    <ligand>
        <name>substrate</name>
    </ligand>
</feature>
<evidence type="ECO:0000256" key="8">
    <source>
        <dbReference type="PIRSR" id="PIRSR617736-1"/>
    </source>
</evidence>
<dbReference type="GO" id="GO:0030245">
    <property type="term" value="P:cellulose catabolic process"/>
    <property type="evidence" value="ECO:0007669"/>
    <property type="project" value="UniProtKB-KW"/>
</dbReference>
<evidence type="ECO:0000256" key="6">
    <source>
        <dbReference type="ARBA" id="ARBA00023295"/>
    </source>
</evidence>
<dbReference type="FunFam" id="3.20.20.80:FF:000004">
    <property type="entry name" value="Beta-glucosidase 6-phospho-beta-glucosidase"/>
    <property type="match status" value="1"/>
</dbReference>
<dbReference type="NCBIfam" id="TIGR03356">
    <property type="entry name" value="BGL"/>
    <property type="match status" value="1"/>
</dbReference>
<evidence type="ECO:0000256" key="9">
    <source>
        <dbReference type="PIRSR" id="PIRSR617736-2"/>
    </source>
</evidence>
<keyword evidence="7" id="KW-0624">Polysaccharide degradation</keyword>
<keyword evidence="13" id="KW-1185">Reference proteome</keyword>
<dbReference type="GO" id="GO:0005829">
    <property type="term" value="C:cytosol"/>
    <property type="evidence" value="ECO:0007669"/>
    <property type="project" value="TreeGrafter"/>
</dbReference>
<dbReference type="Gene3D" id="3.20.20.80">
    <property type="entry name" value="Glycosidases"/>
    <property type="match status" value="1"/>
</dbReference>
<dbReference type="RefSeq" id="WP_107976984.1">
    <property type="nucleotide sequence ID" value="NZ_BMEZ01000015.1"/>
</dbReference>
<gene>
    <name evidence="12" type="ORF">C8N44_11484</name>
</gene>
<evidence type="ECO:0000256" key="4">
    <source>
        <dbReference type="ARBA" id="ARBA00023001"/>
    </source>
</evidence>
<evidence type="ECO:0000256" key="10">
    <source>
        <dbReference type="PROSITE-ProRule" id="PRU10055"/>
    </source>
</evidence>
<dbReference type="SUPFAM" id="SSF51445">
    <property type="entry name" value="(Trans)glycosidases"/>
    <property type="match status" value="1"/>
</dbReference>
<dbReference type="PANTHER" id="PTHR10353:SF36">
    <property type="entry name" value="LP05116P"/>
    <property type="match status" value="1"/>
</dbReference>
<keyword evidence="5" id="KW-0119">Carbohydrate metabolism</keyword>
<keyword evidence="3 11" id="KW-0378">Hydrolase</keyword>
<name>A0A2T6ASZ2_9RHOB</name>
<sequence>MKYRRSDFPEGFLFGTATSSYQIEGHAYGGAGRTHWDDYAATPGNVVRAENGAVACDHFHRYESDLDLVAAAGFDCYRFSTSWARVMPDGKTVNPGGLDFYDRLTDAMLERGIKPCATLYHWELPSPLADKGGWRNRDIADHFAEFTETIMSRIGDRMYSVAPINEPWCVAWLSHFMGLQAPGIRDIRATARAMHHVLLAHGRSIEVMRGLGVQNLGGVFNFEWSTPADDSEATRAAADRYDGIYNRWFLGGVFKGEYPKNVLEGLEPHMPANWQDDMTLISQKVDWCGINYYTRKVIAANNEPWPHLQEVEGPLPKTLMGWEIYPEGLYNFLTRTAKEYTGDLPLYVTENGLASPDVIEDGAVNDQPRIDYLDDHMHSVKRALDEGVPVNGYYIWSLMDNYEWSLGYEKRFGLVHVDFDSLARTPKASYHALAKALKD</sequence>
<feature type="active site" description="Proton donor" evidence="8">
    <location>
        <position position="166"/>
    </location>
</feature>
<evidence type="ECO:0000256" key="2">
    <source>
        <dbReference type="ARBA" id="ARBA00012744"/>
    </source>
</evidence>
<reference evidence="12 13" key="1">
    <citation type="submission" date="2018-04" db="EMBL/GenBank/DDBJ databases">
        <title>Genomic Encyclopedia of Archaeal and Bacterial Type Strains, Phase II (KMG-II): from individual species to whole genera.</title>
        <authorList>
            <person name="Goeker M."/>
        </authorList>
    </citation>
    <scope>NUCLEOTIDE SEQUENCE [LARGE SCALE GENOMIC DNA]</scope>
    <source>
        <strain evidence="12 13">DSM 29329</strain>
    </source>
</reference>
<evidence type="ECO:0000313" key="13">
    <source>
        <dbReference type="Proteomes" id="UP000244069"/>
    </source>
</evidence>
<comment type="similarity">
    <text evidence="1 11">Belongs to the glycosyl hydrolase 1 family.</text>
</comment>
<protein>
    <recommendedName>
        <fullName evidence="2 11">Beta-glucosidase</fullName>
        <ecNumber evidence="2 11">3.2.1.21</ecNumber>
    </recommendedName>
</protein>
<keyword evidence="4" id="KW-0136">Cellulose degradation</keyword>
<evidence type="ECO:0000256" key="11">
    <source>
        <dbReference type="RuleBase" id="RU361175"/>
    </source>
</evidence>
<evidence type="ECO:0000256" key="5">
    <source>
        <dbReference type="ARBA" id="ARBA00023277"/>
    </source>
</evidence>
<evidence type="ECO:0000313" key="12">
    <source>
        <dbReference type="EMBL" id="PTX46942.1"/>
    </source>
</evidence>
<dbReference type="AlphaFoldDB" id="A0A2T6ASZ2"/>
<dbReference type="PROSITE" id="PS00572">
    <property type="entry name" value="GLYCOSYL_HYDROL_F1_1"/>
    <property type="match status" value="1"/>
</dbReference>
<dbReference type="EC" id="3.2.1.21" evidence="2 11"/>
<feature type="active site" description="Nucleophile" evidence="8 10">
    <location>
        <position position="350"/>
    </location>
</feature>
<accession>A0A2T6ASZ2</accession>
<dbReference type="EMBL" id="QBKN01000014">
    <property type="protein sequence ID" value="PTX46942.1"/>
    <property type="molecule type" value="Genomic_DNA"/>
</dbReference>
<dbReference type="InterPro" id="IPR017736">
    <property type="entry name" value="Glyco_hydro_1_beta-glucosidase"/>
</dbReference>
<feature type="binding site" evidence="9">
    <location>
        <position position="396"/>
    </location>
    <ligand>
        <name>substrate</name>
    </ligand>
</feature>
<organism evidence="12 13">
    <name type="scientific">Allosediminivita pacifica</name>
    <dbReference type="NCBI Taxonomy" id="1267769"/>
    <lineage>
        <taxon>Bacteria</taxon>
        <taxon>Pseudomonadati</taxon>
        <taxon>Pseudomonadota</taxon>
        <taxon>Alphaproteobacteria</taxon>
        <taxon>Rhodobacterales</taxon>
        <taxon>Paracoccaceae</taxon>
        <taxon>Allosediminivita</taxon>
    </lineage>
</organism>